<dbReference type="OrthoDB" id="10251185at2759"/>
<dbReference type="GO" id="GO:0016887">
    <property type="term" value="F:ATP hydrolysis activity"/>
    <property type="evidence" value="ECO:0007669"/>
    <property type="project" value="InterPro"/>
</dbReference>
<keyword evidence="6" id="KW-0067">ATP-binding</keyword>
<evidence type="ECO:0000256" key="6">
    <source>
        <dbReference type="ARBA" id="ARBA00022840"/>
    </source>
</evidence>
<comment type="caution">
    <text evidence="7">The sequence shown here is derived from an EMBL/GenBank/DDBJ whole genome shotgun (WGS) entry which is preliminary data.</text>
</comment>
<dbReference type="InterPro" id="IPR027417">
    <property type="entry name" value="P-loop_NTPase"/>
</dbReference>
<dbReference type="PANTHER" id="PTHR12595:SF0">
    <property type="entry name" value="ADENYLATE KINASE ISOENZYME 6"/>
    <property type="match status" value="1"/>
</dbReference>
<proteinExistence type="predicted"/>
<evidence type="ECO:0000256" key="1">
    <source>
        <dbReference type="ARBA" id="ARBA00022517"/>
    </source>
</evidence>
<protein>
    <submittedName>
        <fullName evidence="7">Adenylate kinase isoenzyme 6</fullName>
    </submittedName>
</protein>
<sequence length="106" mass="12472">MIEEGGKVIDYHSCDFFPERFFDIIFVLRVNNTILYDRLAARGYEGKKLSDNMECEILNVIRDEATESYEEEIVHELPSDCPEDLESNIQRILEWVQVWKKNNGVV</sequence>
<keyword evidence="1" id="KW-0690">Ribosome biogenesis</keyword>
<evidence type="ECO:0000313" key="7">
    <source>
        <dbReference type="EMBL" id="KAB7493981.1"/>
    </source>
</evidence>
<evidence type="ECO:0000313" key="8">
    <source>
        <dbReference type="Proteomes" id="UP000326759"/>
    </source>
</evidence>
<keyword evidence="3" id="KW-0808">Transferase</keyword>
<reference evidence="7 8" key="1">
    <citation type="journal article" date="2019" name="PLoS Biol.">
        <title>Sex chromosomes control vertical transmission of feminizing Wolbachia symbionts in an isopod.</title>
        <authorList>
            <person name="Becking T."/>
            <person name="Chebbi M.A."/>
            <person name="Giraud I."/>
            <person name="Moumen B."/>
            <person name="Laverre T."/>
            <person name="Caubet Y."/>
            <person name="Peccoud J."/>
            <person name="Gilbert C."/>
            <person name="Cordaux R."/>
        </authorList>
    </citation>
    <scope>NUCLEOTIDE SEQUENCE [LARGE SCALE GENOMIC DNA]</scope>
    <source>
        <strain evidence="7">ANa2</strain>
        <tissue evidence="7">Whole body excluding digestive tract and cuticle</tissue>
    </source>
</reference>
<evidence type="ECO:0000256" key="3">
    <source>
        <dbReference type="ARBA" id="ARBA00022679"/>
    </source>
</evidence>
<evidence type="ECO:0000256" key="4">
    <source>
        <dbReference type="ARBA" id="ARBA00022741"/>
    </source>
</evidence>
<dbReference type="Proteomes" id="UP000326759">
    <property type="component" value="Unassembled WGS sequence"/>
</dbReference>
<dbReference type="PANTHER" id="PTHR12595">
    <property type="entry name" value="POS9-ACTIVATING FACTOR FAP7-RELATED"/>
    <property type="match status" value="1"/>
</dbReference>
<dbReference type="EMBL" id="SEYY01024633">
    <property type="protein sequence ID" value="KAB7493981.1"/>
    <property type="molecule type" value="Genomic_DNA"/>
</dbReference>
<keyword evidence="4" id="KW-0547">Nucleotide-binding</keyword>
<gene>
    <name evidence="7" type="primary">AK6</name>
    <name evidence="7" type="ORF">Anas_11378</name>
</gene>
<dbReference type="SUPFAM" id="SSF52540">
    <property type="entry name" value="P-loop containing nucleoside triphosphate hydrolases"/>
    <property type="match status" value="1"/>
</dbReference>
<dbReference type="AlphaFoldDB" id="A0A5N5SIQ9"/>
<keyword evidence="5 7" id="KW-0418">Kinase</keyword>
<dbReference type="GO" id="GO:0005524">
    <property type="term" value="F:ATP binding"/>
    <property type="evidence" value="ECO:0007669"/>
    <property type="project" value="UniProtKB-KW"/>
</dbReference>
<dbReference type="InterPro" id="IPR020618">
    <property type="entry name" value="Adenyl_kinase_AK6"/>
</dbReference>
<dbReference type="GO" id="GO:0005737">
    <property type="term" value="C:cytoplasm"/>
    <property type="evidence" value="ECO:0007669"/>
    <property type="project" value="TreeGrafter"/>
</dbReference>
<keyword evidence="2" id="KW-0698">rRNA processing</keyword>
<evidence type="ECO:0000256" key="2">
    <source>
        <dbReference type="ARBA" id="ARBA00022552"/>
    </source>
</evidence>
<evidence type="ECO:0000256" key="5">
    <source>
        <dbReference type="ARBA" id="ARBA00022777"/>
    </source>
</evidence>
<dbReference type="Pfam" id="PF13238">
    <property type="entry name" value="AAA_18"/>
    <property type="match status" value="1"/>
</dbReference>
<dbReference type="GO" id="GO:0006364">
    <property type="term" value="P:rRNA processing"/>
    <property type="evidence" value="ECO:0007669"/>
    <property type="project" value="UniProtKB-KW"/>
</dbReference>
<dbReference type="Gene3D" id="3.40.50.300">
    <property type="entry name" value="P-loop containing nucleotide triphosphate hydrolases"/>
    <property type="match status" value="1"/>
</dbReference>
<accession>A0A5N5SIQ9</accession>
<dbReference type="GO" id="GO:0005634">
    <property type="term" value="C:nucleus"/>
    <property type="evidence" value="ECO:0007669"/>
    <property type="project" value="TreeGrafter"/>
</dbReference>
<keyword evidence="8" id="KW-1185">Reference proteome</keyword>
<name>A0A5N5SIQ9_9CRUS</name>
<dbReference type="GO" id="GO:0004017">
    <property type="term" value="F:AMP kinase activity"/>
    <property type="evidence" value="ECO:0007669"/>
    <property type="project" value="InterPro"/>
</dbReference>
<organism evidence="7 8">
    <name type="scientific">Armadillidium nasatum</name>
    <dbReference type="NCBI Taxonomy" id="96803"/>
    <lineage>
        <taxon>Eukaryota</taxon>
        <taxon>Metazoa</taxon>
        <taxon>Ecdysozoa</taxon>
        <taxon>Arthropoda</taxon>
        <taxon>Crustacea</taxon>
        <taxon>Multicrustacea</taxon>
        <taxon>Malacostraca</taxon>
        <taxon>Eumalacostraca</taxon>
        <taxon>Peracarida</taxon>
        <taxon>Isopoda</taxon>
        <taxon>Oniscidea</taxon>
        <taxon>Crinocheta</taxon>
        <taxon>Armadillidiidae</taxon>
        <taxon>Armadillidium</taxon>
    </lineage>
</organism>